<evidence type="ECO:0000313" key="1">
    <source>
        <dbReference type="EMBL" id="KEJ82879.1"/>
    </source>
</evidence>
<accession>A0A073HZL8</accession>
<evidence type="ECO:0000313" key="2">
    <source>
        <dbReference type="Proteomes" id="UP000053232"/>
    </source>
</evidence>
<comment type="caution">
    <text evidence="1">The sequence shown here is derived from an EMBL/GenBank/DDBJ whole genome shotgun (WGS) entry which is preliminary data.</text>
</comment>
<protein>
    <submittedName>
        <fullName evidence="1">Uncharacterized protein</fullName>
    </submittedName>
</protein>
<keyword evidence="2" id="KW-1185">Reference proteome</keyword>
<organism evidence="1 2">
    <name type="scientific">Oxytricha trifallax</name>
    <dbReference type="NCBI Taxonomy" id="1172189"/>
    <lineage>
        <taxon>Eukaryota</taxon>
        <taxon>Sar</taxon>
        <taxon>Alveolata</taxon>
        <taxon>Ciliophora</taxon>
        <taxon>Intramacronucleata</taxon>
        <taxon>Spirotrichea</taxon>
        <taxon>Stichotrichia</taxon>
        <taxon>Sporadotrichida</taxon>
        <taxon>Oxytrichidae</taxon>
        <taxon>Oxytrichinae</taxon>
        <taxon>Oxytricha</taxon>
    </lineage>
</organism>
<dbReference type="Proteomes" id="UP000053232">
    <property type="component" value="Unassembled WGS sequence"/>
</dbReference>
<name>A0A073HZL8_9SPIT</name>
<dbReference type="AlphaFoldDB" id="A0A073HZL8"/>
<proteinExistence type="predicted"/>
<gene>
    <name evidence="1" type="ORF">OXYTRIMIC_411</name>
</gene>
<sequence length="237" mass="28144">MKFTCGNCDAKYSSLRLFIDSEDLLFTCSDFKGFKEQLTKQKLHESLLNEKFKFYCKKCYQVKILQLELIDEHIQNQKAKYKKKSVTKCIPVQKQIEERCSKVFQIHDKLKSFYEVDKLHILNKSITDTQAKIESLIQEFTYQFENESLTLLVNDINSCKDKYKKIQKLQSNILQQYESFGLEGCQAEITEFQKLFEKQLGRIKYDDKINLLSELRQINETVDIHTIMDWEDIAKLK</sequence>
<dbReference type="EMBL" id="ARYC01002600">
    <property type="protein sequence ID" value="KEJ82879.1"/>
    <property type="molecule type" value="Genomic_DNA"/>
</dbReference>
<reference evidence="2" key="1">
    <citation type="journal article" date="2014" name="Cell">
        <title>The Architecture of a Scrambled Genome Reveals Massive Levels of Genomic Rearrangement during Development.</title>
        <authorList>
            <person name="Chen X."/>
            <person name="Bracht J.R."/>
            <person name="Goldman A.D."/>
            <person name="Dolzhenko E."/>
            <person name="Clay D.M."/>
            <person name="Swart E.C."/>
            <person name="Perlman D.H."/>
            <person name="Doak T.G."/>
            <person name="Stuart A."/>
            <person name="Amemiya C.T."/>
            <person name="Sebra R.P."/>
            <person name="Landweber L.F."/>
        </authorList>
    </citation>
    <scope>NUCLEOTIDE SEQUENCE [LARGE SCALE GENOMIC DNA]</scope>
    <source>
        <strain evidence="2">JRB310</strain>
    </source>
</reference>